<dbReference type="AlphaFoldDB" id="A0A8J8NYL2"/>
<protein>
    <submittedName>
        <fullName evidence="1">Uncharacterized protein</fullName>
    </submittedName>
</protein>
<sequence length="76" mass="8314">MIDYAQVNTNGLGINFILQAKCDASPGLSVIGAFISVQNTQKAPIIGLQQRKILKSKPLFSQPRINMEACSSYERS</sequence>
<proteinExistence type="predicted"/>
<comment type="caution">
    <text evidence="1">The sequence shown here is derived from an EMBL/GenBank/DDBJ whole genome shotgun (WGS) entry which is preliminary data.</text>
</comment>
<organism evidence="1 2">
    <name type="scientific">Halteria grandinella</name>
    <dbReference type="NCBI Taxonomy" id="5974"/>
    <lineage>
        <taxon>Eukaryota</taxon>
        <taxon>Sar</taxon>
        <taxon>Alveolata</taxon>
        <taxon>Ciliophora</taxon>
        <taxon>Intramacronucleata</taxon>
        <taxon>Spirotrichea</taxon>
        <taxon>Stichotrichia</taxon>
        <taxon>Sporadotrichida</taxon>
        <taxon>Halteriidae</taxon>
        <taxon>Halteria</taxon>
    </lineage>
</organism>
<evidence type="ECO:0000313" key="1">
    <source>
        <dbReference type="EMBL" id="TNV82481.1"/>
    </source>
</evidence>
<evidence type="ECO:0000313" key="2">
    <source>
        <dbReference type="Proteomes" id="UP000785679"/>
    </source>
</evidence>
<accession>A0A8J8NYL2</accession>
<keyword evidence="2" id="KW-1185">Reference proteome</keyword>
<dbReference type="EMBL" id="RRYP01004909">
    <property type="protein sequence ID" value="TNV82481.1"/>
    <property type="molecule type" value="Genomic_DNA"/>
</dbReference>
<dbReference type="Proteomes" id="UP000785679">
    <property type="component" value="Unassembled WGS sequence"/>
</dbReference>
<reference evidence="1" key="1">
    <citation type="submission" date="2019-06" db="EMBL/GenBank/DDBJ databases">
        <authorList>
            <person name="Zheng W."/>
        </authorList>
    </citation>
    <scope>NUCLEOTIDE SEQUENCE</scope>
    <source>
        <strain evidence="1">QDHG01</strain>
    </source>
</reference>
<gene>
    <name evidence="1" type="ORF">FGO68_gene4100</name>
</gene>
<name>A0A8J8NYL2_HALGN</name>